<reference evidence="2 3" key="1">
    <citation type="journal article" date="2024" name="Nat. Commun.">
        <title>Phylogenomics reveals the evolutionary origins of lichenization in chlorophyte algae.</title>
        <authorList>
            <person name="Puginier C."/>
            <person name="Libourel C."/>
            <person name="Otte J."/>
            <person name="Skaloud P."/>
            <person name="Haon M."/>
            <person name="Grisel S."/>
            <person name="Petersen M."/>
            <person name="Berrin J.G."/>
            <person name="Delaux P.M."/>
            <person name="Dal Grande F."/>
            <person name="Keller J."/>
        </authorList>
    </citation>
    <scope>NUCLEOTIDE SEQUENCE [LARGE SCALE GENOMIC DNA]</scope>
    <source>
        <strain evidence="2 3">SAG 216-7</strain>
    </source>
</reference>
<dbReference type="EMBL" id="JALJOT010000003">
    <property type="protein sequence ID" value="KAK9916888.1"/>
    <property type="molecule type" value="Genomic_DNA"/>
</dbReference>
<dbReference type="Proteomes" id="UP001491310">
    <property type="component" value="Unassembled WGS sequence"/>
</dbReference>
<keyword evidence="3" id="KW-1185">Reference proteome</keyword>
<feature type="region of interest" description="Disordered" evidence="1">
    <location>
        <begin position="1"/>
        <end position="33"/>
    </location>
</feature>
<proteinExistence type="predicted"/>
<comment type="caution">
    <text evidence="2">The sequence shown here is derived from an EMBL/GenBank/DDBJ whole genome shotgun (WGS) entry which is preliminary data.</text>
</comment>
<sequence>MLVTGGGSLDSDNMAVDSDAVPDTPPDANGTHD</sequence>
<evidence type="ECO:0000256" key="1">
    <source>
        <dbReference type="SAM" id="MobiDB-lite"/>
    </source>
</evidence>
<organism evidence="2 3">
    <name type="scientific">Coccomyxa subellipsoidea</name>
    <dbReference type="NCBI Taxonomy" id="248742"/>
    <lineage>
        <taxon>Eukaryota</taxon>
        <taxon>Viridiplantae</taxon>
        <taxon>Chlorophyta</taxon>
        <taxon>core chlorophytes</taxon>
        <taxon>Trebouxiophyceae</taxon>
        <taxon>Trebouxiophyceae incertae sedis</taxon>
        <taxon>Coccomyxaceae</taxon>
        <taxon>Coccomyxa</taxon>
    </lineage>
</organism>
<accession>A0ABR2YYC8</accession>
<protein>
    <submittedName>
        <fullName evidence="2">Uncharacterized protein</fullName>
    </submittedName>
</protein>
<evidence type="ECO:0000313" key="2">
    <source>
        <dbReference type="EMBL" id="KAK9916888.1"/>
    </source>
</evidence>
<evidence type="ECO:0000313" key="3">
    <source>
        <dbReference type="Proteomes" id="UP001491310"/>
    </source>
</evidence>
<name>A0ABR2YYC8_9CHLO</name>
<gene>
    <name evidence="2" type="ORF">WJX75_008372</name>
</gene>